<keyword evidence="11" id="KW-1185">Reference proteome</keyword>
<dbReference type="Gene3D" id="1.10.10.2770">
    <property type="match status" value="1"/>
</dbReference>
<evidence type="ECO:0000256" key="5">
    <source>
        <dbReference type="ARBA" id="ARBA00022917"/>
    </source>
</evidence>
<dbReference type="CDD" id="cd15491">
    <property type="entry name" value="selB_III"/>
    <property type="match status" value="1"/>
</dbReference>
<dbReference type="Pfam" id="PF25461">
    <property type="entry name" value="Beta-barrel_SelB"/>
    <property type="match status" value="1"/>
</dbReference>
<sequence length="649" mass="67686">MTGAAGAPERHVVLGTAGHIDHGKSSLVQALTGTDPDRLEEEKRRGITIELGFAQLDLPDGSSMGVVDVPGHERFVRQMIAGSTGIDLALLCIAADDGVMPQTVEHLAVLELLGIDRCVVALTKTDLVDEDWAAFMADEVRERLADTPYADAPVVGVSARTGAGLDDLRAALTEAARGLARTKEGSAARLPVDRVFTIKGSGTVVTGTLWSGSVSAGDELEILPEGTRTRVRSAQIHGHAVERADAGNRVALNLGAVGTDDVRPGRWVATPGAVEPTDRFDARLAYLGAEGVPGALATGTRVRVAHGTAEVAGRVLFMDGRQELAPRESSYAQIRLDEPLPVCGGDRFVVRFMTPVRVMGGGQVLHAHPRRRTNLKPGEEALLDALRAGDEDAACDAALALAGRPVTADELARAAGIPASSAVRRLEERCAGGGLERLGTGAGSHFAERAVLQKLDAALENALVRFHAEQPAATGVSKKALAARLPGALSDACVDALVDRARADGRAVVDGGLIGHPRAGGGARKMEEQAAEALAEALAAAGSAPPSVPELVAQTGVDSSVAHRALGALEKVGRIRRVSGDFAFDAAAYETLEQAAVKLLRAQEGATAAELRDAMGTTRKYAIPLLEHFDAQGVTRRDGDARTLGPKRL</sequence>
<evidence type="ECO:0000256" key="1">
    <source>
        <dbReference type="ARBA" id="ARBA00004496"/>
    </source>
</evidence>
<reference evidence="10 11" key="1">
    <citation type="submission" date="2020-08" db="EMBL/GenBank/DDBJ databases">
        <authorList>
            <person name="Liu C."/>
            <person name="Sun Q."/>
        </authorList>
    </citation>
    <scope>NUCLEOTIDE SEQUENCE [LARGE SCALE GENOMIC DNA]</scope>
    <source>
        <strain evidence="10 11">N22</strain>
    </source>
</reference>
<dbReference type="InterPro" id="IPR057335">
    <property type="entry name" value="Beta-barrel_SelB"/>
</dbReference>
<dbReference type="Pfam" id="PF03144">
    <property type="entry name" value="GTP_EFTU_D2"/>
    <property type="match status" value="1"/>
</dbReference>
<keyword evidence="6" id="KW-0342">GTP-binding</keyword>
<dbReference type="InterPro" id="IPR031157">
    <property type="entry name" value="G_TR_CS"/>
</dbReference>
<dbReference type="InterPro" id="IPR000795">
    <property type="entry name" value="T_Tr_GTP-bd_dom"/>
</dbReference>
<dbReference type="Pfam" id="PF00009">
    <property type="entry name" value="GTP_EFTU"/>
    <property type="match status" value="1"/>
</dbReference>
<dbReference type="SUPFAM" id="SSF50465">
    <property type="entry name" value="EF-Tu/eEF-1alpha/eIF2-gamma C-terminal domain"/>
    <property type="match status" value="1"/>
</dbReference>
<feature type="domain" description="Tr-type G" evidence="9">
    <location>
        <begin position="9"/>
        <end position="179"/>
    </location>
</feature>
<name>A0A842JHE4_9ACTN</name>
<dbReference type="PANTHER" id="PTHR43721">
    <property type="entry name" value="ELONGATION FACTOR TU-RELATED"/>
    <property type="match status" value="1"/>
</dbReference>
<evidence type="ECO:0000256" key="2">
    <source>
        <dbReference type="ARBA" id="ARBA00015953"/>
    </source>
</evidence>
<evidence type="ECO:0000256" key="4">
    <source>
        <dbReference type="ARBA" id="ARBA00022741"/>
    </source>
</evidence>
<dbReference type="SUPFAM" id="SSF50447">
    <property type="entry name" value="Translation proteins"/>
    <property type="match status" value="1"/>
</dbReference>
<dbReference type="InterPro" id="IPR036390">
    <property type="entry name" value="WH_DNA-bd_sf"/>
</dbReference>
<dbReference type="GO" id="GO:0003924">
    <property type="term" value="F:GTPase activity"/>
    <property type="evidence" value="ECO:0007669"/>
    <property type="project" value="InterPro"/>
</dbReference>
<dbReference type="Gene3D" id="1.10.10.10">
    <property type="entry name" value="Winged helix-like DNA-binding domain superfamily/Winged helix DNA-binding domain"/>
    <property type="match status" value="1"/>
</dbReference>
<dbReference type="InterPro" id="IPR004161">
    <property type="entry name" value="EFTu-like_2"/>
</dbReference>
<dbReference type="RefSeq" id="WP_185905136.1">
    <property type="nucleotide sequence ID" value="NZ_JACMSE010000004.1"/>
</dbReference>
<dbReference type="EMBL" id="JACMSE010000004">
    <property type="protein sequence ID" value="MBC2889288.1"/>
    <property type="molecule type" value="Genomic_DNA"/>
</dbReference>
<evidence type="ECO:0000313" key="10">
    <source>
        <dbReference type="EMBL" id="MBC2889288.1"/>
    </source>
</evidence>
<dbReference type="InterPro" id="IPR009001">
    <property type="entry name" value="Transl_elong_EF1A/Init_IF2_C"/>
</dbReference>
<protein>
    <recommendedName>
        <fullName evidence="2">Selenocysteine-specific elongation factor</fullName>
    </recommendedName>
    <alternativeName>
        <fullName evidence="8">SelB translation factor</fullName>
    </alternativeName>
</protein>
<dbReference type="GO" id="GO:0005525">
    <property type="term" value="F:GTP binding"/>
    <property type="evidence" value="ECO:0007669"/>
    <property type="project" value="UniProtKB-KW"/>
</dbReference>
<dbReference type="Gene3D" id="2.40.30.10">
    <property type="entry name" value="Translation factors"/>
    <property type="match status" value="1"/>
</dbReference>
<dbReference type="InterPro" id="IPR015190">
    <property type="entry name" value="Elong_fac_SelB-wing-hlx_typ-2"/>
</dbReference>
<dbReference type="SUPFAM" id="SSF46785">
    <property type="entry name" value="Winged helix' DNA-binding domain"/>
    <property type="match status" value="3"/>
</dbReference>
<keyword evidence="5" id="KW-0648">Protein biosynthesis</keyword>
<dbReference type="Pfam" id="PF09107">
    <property type="entry name" value="WHD_3rd_SelB"/>
    <property type="match status" value="1"/>
</dbReference>
<dbReference type="CDD" id="cd04171">
    <property type="entry name" value="SelB"/>
    <property type="match status" value="1"/>
</dbReference>
<dbReference type="SUPFAM" id="SSF52540">
    <property type="entry name" value="P-loop containing nucleoside triphosphate hydrolases"/>
    <property type="match status" value="1"/>
</dbReference>
<accession>A0A842JHE4</accession>
<gene>
    <name evidence="10" type="primary">selB</name>
    <name evidence="10" type="ORF">H7313_08000</name>
</gene>
<dbReference type="Gene3D" id="3.40.50.300">
    <property type="entry name" value="P-loop containing nucleotide triphosphate hydrolases"/>
    <property type="match status" value="1"/>
</dbReference>
<dbReference type="NCBIfam" id="TIGR00475">
    <property type="entry name" value="selB"/>
    <property type="match status" value="1"/>
</dbReference>
<dbReference type="InterPro" id="IPR027417">
    <property type="entry name" value="P-loop_NTPase"/>
</dbReference>
<dbReference type="Pfam" id="PF09106">
    <property type="entry name" value="WHD_2nd_SelB"/>
    <property type="match status" value="1"/>
</dbReference>
<evidence type="ECO:0000256" key="3">
    <source>
        <dbReference type="ARBA" id="ARBA00022490"/>
    </source>
</evidence>
<dbReference type="InterPro" id="IPR015191">
    <property type="entry name" value="SelB_WHD4"/>
</dbReference>
<dbReference type="InterPro" id="IPR036388">
    <property type="entry name" value="WH-like_DNA-bd_sf"/>
</dbReference>
<evidence type="ECO:0000256" key="8">
    <source>
        <dbReference type="ARBA" id="ARBA00031615"/>
    </source>
</evidence>
<dbReference type="PRINTS" id="PR00315">
    <property type="entry name" value="ELONGATNFCT"/>
</dbReference>
<keyword evidence="10" id="KW-0251">Elongation factor</keyword>
<dbReference type="InterPro" id="IPR009000">
    <property type="entry name" value="Transl_B-barrel_sf"/>
</dbReference>
<evidence type="ECO:0000256" key="6">
    <source>
        <dbReference type="ARBA" id="ARBA00023134"/>
    </source>
</evidence>
<dbReference type="PANTHER" id="PTHR43721:SF22">
    <property type="entry name" value="ELONGATION FACTOR TU, MITOCHONDRIAL"/>
    <property type="match status" value="1"/>
</dbReference>
<evidence type="ECO:0000313" key="11">
    <source>
        <dbReference type="Proteomes" id="UP000587396"/>
    </source>
</evidence>
<evidence type="ECO:0000256" key="7">
    <source>
        <dbReference type="ARBA" id="ARBA00025526"/>
    </source>
</evidence>
<dbReference type="CDD" id="cd03696">
    <property type="entry name" value="SelB_II"/>
    <property type="match status" value="1"/>
</dbReference>
<dbReference type="PROSITE" id="PS51722">
    <property type="entry name" value="G_TR_2"/>
    <property type="match status" value="1"/>
</dbReference>
<comment type="caution">
    <text evidence="10">The sequence shown here is derived from an EMBL/GenBank/DDBJ whole genome shotgun (WGS) entry which is preliminary data.</text>
</comment>
<keyword evidence="4" id="KW-0547">Nucleotide-binding</keyword>
<evidence type="ECO:0000259" key="9">
    <source>
        <dbReference type="PROSITE" id="PS51722"/>
    </source>
</evidence>
<dbReference type="InterPro" id="IPR050055">
    <property type="entry name" value="EF-Tu_GTPase"/>
</dbReference>
<dbReference type="GO" id="GO:0005829">
    <property type="term" value="C:cytosol"/>
    <property type="evidence" value="ECO:0007669"/>
    <property type="project" value="TreeGrafter"/>
</dbReference>
<dbReference type="AlphaFoldDB" id="A0A842JHE4"/>
<dbReference type="PROSITE" id="PS00301">
    <property type="entry name" value="G_TR_1"/>
    <property type="match status" value="1"/>
</dbReference>
<comment type="function">
    <text evidence="7">Translation factor necessary for the incorporation of selenocysteine into proteins. It probably replaces EF-Tu for the insertion of selenocysteine directed by the UGA codon. SelB binds GTP and GDP.</text>
</comment>
<proteinExistence type="predicted"/>
<dbReference type="Proteomes" id="UP000587396">
    <property type="component" value="Unassembled WGS sequence"/>
</dbReference>
<dbReference type="GO" id="GO:0003746">
    <property type="term" value="F:translation elongation factor activity"/>
    <property type="evidence" value="ECO:0007669"/>
    <property type="project" value="UniProtKB-KW"/>
</dbReference>
<keyword evidence="3" id="KW-0963">Cytoplasm</keyword>
<dbReference type="InterPro" id="IPR004535">
    <property type="entry name" value="Transl_elong_SelB"/>
</dbReference>
<dbReference type="GO" id="GO:0003723">
    <property type="term" value="F:RNA binding"/>
    <property type="evidence" value="ECO:0007669"/>
    <property type="project" value="InterPro"/>
</dbReference>
<comment type="subcellular location">
    <subcellularLocation>
        <location evidence="1">Cytoplasm</location>
    </subcellularLocation>
</comment>
<organism evidence="10 11">
    <name type="scientific">Gordonibacter massiliensis</name>
    <name type="common">ex Traore et al. 2017</name>
    <dbReference type="NCBI Taxonomy" id="1841863"/>
    <lineage>
        <taxon>Bacteria</taxon>
        <taxon>Bacillati</taxon>
        <taxon>Actinomycetota</taxon>
        <taxon>Coriobacteriia</taxon>
        <taxon>Eggerthellales</taxon>
        <taxon>Eggerthellaceae</taxon>
        <taxon>Gordonibacter</taxon>
    </lineage>
</organism>
<dbReference type="GO" id="GO:0001514">
    <property type="term" value="P:selenocysteine incorporation"/>
    <property type="evidence" value="ECO:0007669"/>
    <property type="project" value="InterPro"/>
</dbReference>